<evidence type="ECO:0000256" key="1">
    <source>
        <dbReference type="ARBA" id="ARBA00006601"/>
    </source>
</evidence>
<dbReference type="Pfam" id="PF03721">
    <property type="entry name" value="UDPG_MGDP_dh_N"/>
    <property type="match status" value="1"/>
</dbReference>
<dbReference type="InterPro" id="IPR008927">
    <property type="entry name" value="6-PGluconate_DH-like_C_sf"/>
</dbReference>
<comment type="similarity">
    <text evidence="1">Belongs to the UDP-glucose/GDP-mannose dehydrogenase family.</text>
</comment>
<dbReference type="InterPro" id="IPR014026">
    <property type="entry name" value="UDP-Glc/GDP-Man_DH_dimer"/>
</dbReference>
<dbReference type="InterPro" id="IPR036291">
    <property type="entry name" value="NAD(P)-bd_dom_sf"/>
</dbReference>
<protein>
    <recommendedName>
        <fullName evidence="5">UDP-glucose/GDP-mannose dehydrogenase dimerisation domain-containing protein</fullName>
    </recommendedName>
</protein>
<dbReference type="GO" id="GO:0051287">
    <property type="term" value="F:NAD binding"/>
    <property type="evidence" value="ECO:0007669"/>
    <property type="project" value="InterPro"/>
</dbReference>
<dbReference type="Pfam" id="PF00984">
    <property type="entry name" value="UDPG_MGDP_dh"/>
    <property type="match status" value="1"/>
</dbReference>
<proteinExistence type="inferred from homology"/>
<evidence type="ECO:0008006" key="5">
    <source>
        <dbReference type="Google" id="ProtNLM"/>
    </source>
</evidence>
<gene>
    <name evidence="4" type="ORF">LCGC14_2135090</name>
</gene>
<dbReference type="AlphaFoldDB" id="A0A0F9E083"/>
<feature type="domain" description="UDP-glucose/GDP-mannose dehydrogenase dimerisation" evidence="2">
    <location>
        <begin position="159"/>
        <end position="232"/>
    </location>
</feature>
<dbReference type="GO" id="GO:0016616">
    <property type="term" value="F:oxidoreductase activity, acting on the CH-OH group of donors, NAD or NADP as acceptor"/>
    <property type="evidence" value="ECO:0007669"/>
    <property type="project" value="InterPro"/>
</dbReference>
<comment type="caution">
    <text evidence="4">The sequence shown here is derived from an EMBL/GenBank/DDBJ whole genome shotgun (WGS) entry which is preliminary data.</text>
</comment>
<dbReference type="PANTHER" id="PTHR43750:SF3">
    <property type="entry name" value="UDP-GLUCOSE 6-DEHYDROGENASE TUAD"/>
    <property type="match status" value="1"/>
</dbReference>
<reference evidence="4" key="1">
    <citation type="journal article" date="2015" name="Nature">
        <title>Complex archaea that bridge the gap between prokaryotes and eukaryotes.</title>
        <authorList>
            <person name="Spang A."/>
            <person name="Saw J.H."/>
            <person name="Jorgensen S.L."/>
            <person name="Zaremba-Niedzwiedzka K."/>
            <person name="Martijn J."/>
            <person name="Lind A.E."/>
            <person name="van Eijk R."/>
            <person name="Schleper C."/>
            <person name="Guy L."/>
            <person name="Ettema T.J."/>
        </authorList>
    </citation>
    <scope>NUCLEOTIDE SEQUENCE</scope>
</reference>
<dbReference type="SUPFAM" id="SSF48179">
    <property type="entry name" value="6-phosphogluconate dehydrogenase C-terminal domain-like"/>
    <property type="match status" value="1"/>
</dbReference>
<name>A0A0F9E083_9ZZZZ</name>
<evidence type="ECO:0000313" key="4">
    <source>
        <dbReference type="EMBL" id="KKL67428.1"/>
    </source>
</evidence>
<dbReference type="SUPFAM" id="SSF51735">
    <property type="entry name" value="NAD(P)-binding Rossmann-fold domains"/>
    <property type="match status" value="1"/>
</dbReference>
<dbReference type="Gene3D" id="1.10.1040.10">
    <property type="entry name" value="N-(1-d-carboxylethyl)-l-norvaline Dehydrogenase, domain 2"/>
    <property type="match status" value="1"/>
</dbReference>
<evidence type="ECO:0000259" key="2">
    <source>
        <dbReference type="Pfam" id="PF00984"/>
    </source>
</evidence>
<dbReference type="EMBL" id="LAZR01026860">
    <property type="protein sequence ID" value="KKL67428.1"/>
    <property type="molecule type" value="Genomic_DNA"/>
</dbReference>
<evidence type="ECO:0000259" key="3">
    <source>
        <dbReference type="Pfam" id="PF03721"/>
    </source>
</evidence>
<dbReference type="InterPro" id="IPR013328">
    <property type="entry name" value="6PGD_dom2"/>
</dbReference>
<dbReference type="Gene3D" id="3.40.50.720">
    <property type="entry name" value="NAD(P)-binding Rossmann-like Domain"/>
    <property type="match status" value="1"/>
</dbReference>
<dbReference type="PANTHER" id="PTHR43750">
    <property type="entry name" value="UDP-GLUCOSE 6-DEHYDROGENASE TUAD"/>
    <property type="match status" value="1"/>
</dbReference>
<feature type="domain" description="UDP-glucose/GDP-mannose dehydrogenase N-terminal" evidence="3">
    <location>
        <begin position="40"/>
        <end position="130"/>
    </location>
</feature>
<sequence length="252" mass="29271">MKIGVAGYGFVGQAVHSGMKDEHCHVIYDPPKGYDTLSGLLQCDIIFCCLPTPTEPINSTDGMQSFGYYEKFFKEIGEYRGMLVIKSTVLYCYLEPYLSTFDIVYNPEFLNQNNFQKDFYTQKVIVLGGEVILCKQVEKMYRDCFVFENTPDFEYCSVKEAEELKYVHNVYHAYKVLFWNYVHETCGNQRKIFDMYSRITGNKNEMARVFADGKAGYGGACFPKDVGAFHQERPHDLTKFMMAYNKKIRFKK</sequence>
<organism evidence="4">
    <name type="scientific">marine sediment metagenome</name>
    <dbReference type="NCBI Taxonomy" id="412755"/>
    <lineage>
        <taxon>unclassified sequences</taxon>
        <taxon>metagenomes</taxon>
        <taxon>ecological metagenomes</taxon>
    </lineage>
</organism>
<dbReference type="InterPro" id="IPR001732">
    <property type="entry name" value="UDP-Glc/GDP-Man_DH_N"/>
</dbReference>
<accession>A0A0F9E083</accession>